<reference evidence="4 5" key="1">
    <citation type="submission" date="2018-03" db="EMBL/GenBank/DDBJ databases">
        <title>Genomic Encyclopedia of Archaeal and Bacterial Type Strains, Phase II (KMG-II): from individual species to whole genera.</title>
        <authorList>
            <person name="Goeker M."/>
        </authorList>
    </citation>
    <scope>NUCLEOTIDE SEQUENCE [LARGE SCALE GENOMIC DNA]</scope>
    <source>
        <strain evidence="4 5">DSM 25328</strain>
    </source>
</reference>
<evidence type="ECO:0000256" key="1">
    <source>
        <dbReference type="ARBA" id="ARBA00009477"/>
    </source>
</evidence>
<proteinExistence type="inferred from homology"/>
<dbReference type="GO" id="GO:0015562">
    <property type="term" value="F:efflux transmembrane transporter activity"/>
    <property type="evidence" value="ECO:0007669"/>
    <property type="project" value="TreeGrafter"/>
</dbReference>
<feature type="coiled-coil region" evidence="2">
    <location>
        <begin position="114"/>
        <end position="194"/>
    </location>
</feature>
<dbReference type="SUPFAM" id="SSF111369">
    <property type="entry name" value="HlyD-like secretion proteins"/>
    <property type="match status" value="1"/>
</dbReference>
<comment type="similarity">
    <text evidence="1">Belongs to the membrane fusion protein (MFP) (TC 8.A.1) family.</text>
</comment>
<dbReference type="Gene3D" id="2.40.30.170">
    <property type="match status" value="1"/>
</dbReference>
<dbReference type="Proteomes" id="UP000237718">
    <property type="component" value="Unassembled WGS sequence"/>
</dbReference>
<accession>A0A2T1ACZ3</accession>
<organism evidence="4 5">
    <name type="scientific">Tritonibacter scottomollicae</name>
    <name type="common">Epibacterium scottomollicae</name>
    <dbReference type="NCBI Taxonomy" id="483013"/>
    <lineage>
        <taxon>Bacteria</taxon>
        <taxon>Pseudomonadati</taxon>
        <taxon>Pseudomonadota</taxon>
        <taxon>Alphaproteobacteria</taxon>
        <taxon>Rhodobacterales</taxon>
        <taxon>Paracoccaceae</taxon>
        <taxon>Tritonibacter</taxon>
    </lineage>
</organism>
<dbReference type="Gene3D" id="1.10.287.470">
    <property type="entry name" value="Helix hairpin bin"/>
    <property type="match status" value="1"/>
</dbReference>
<name>A0A2T1ACZ3_TRISK</name>
<dbReference type="NCBIfam" id="TIGR01730">
    <property type="entry name" value="RND_mfp"/>
    <property type="match status" value="1"/>
</dbReference>
<evidence type="ECO:0000259" key="3">
    <source>
        <dbReference type="Pfam" id="PF25917"/>
    </source>
</evidence>
<comment type="caution">
    <text evidence="4">The sequence shown here is derived from an EMBL/GenBank/DDBJ whole genome shotgun (WGS) entry which is preliminary data.</text>
</comment>
<dbReference type="Pfam" id="PF25917">
    <property type="entry name" value="BSH_RND"/>
    <property type="match status" value="1"/>
</dbReference>
<dbReference type="EMBL" id="PVUF01000011">
    <property type="protein sequence ID" value="PRZ46228.1"/>
    <property type="molecule type" value="Genomic_DNA"/>
</dbReference>
<dbReference type="InterPro" id="IPR058625">
    <property type="entry name" value="MdtA-like_BSH"/>
</dbReference>
<dbReference type="OrthoDB" id="7811737at2"/>
<sequence length="383" mass="41225">MPPKSTHAQSRKRARWLWLALATATLIGVLLVVSEAEDTVDIQAKNTPPEPPVVSIITVAPETVVAQVSGFAEVRPRWETDIRSAVSGRITEVYDGALAGAQVNADAALMSIEKTQYKSAVAVAEMELEEAKLALLRAQNDVIVARKQFARDGTTPPAALALRLPQLKIAEKAAASAQAQLETARRALADTNVTAPFAGVVTQRIASLGQTVTPGDPLVRLSDNSAFELSVDVTPTEWALLKHPVSGQRATLSQRDGRPLGVARIRSGGGFLDPTTRQMRLFLERPNASQKLLAGDFLRVTVPGRSIAHTLTVPESAVSRAGFLWWVDADNLLHRTRPDILFRSGGAITLRAPEGGTKWRVAKTPLSSFLPGQRVTPIEGTDR</sequence>
<protein>
    <submittedName>
        <fullName evidence="4">RND family efflux transporter MFP subunit</fullName>
    </submittedName>
</protein>
<gene>
    <name evidence="4" type="ORF">CLV89_111119</name>
</gene>
<dbReference type="RefSeq" id="WP_106164712.1">
    <property type="nucleotide sequence ID" value="NZ_PVUF01000011.1"/>
</dbReference>
<dbReference type="AlphaFoldDB" id="A0A2T1ACZ3"/>
<dbReference type="InterPro" id="IPR006143">
    <property type="entry name" value="RND_pump_MFP"/>
</dbReference>
<evidence type="ECO:0000256" key="2">
    <source>
        <dbReference type="SAM" id="Coils"/>
    </source>
</evidence>
<evidence type="ECO:0000313" key="4">
    <source>
        <dbReference type="EMBL" id="PRZ46228.1"/>
    </source>
</evidence>
<keyword evidence="2" id="KW-0175">Coiled coil</keyword>
<dbReference type="PANTHER" id="PTHR30469:SF15">
    <property type="entry name" value="HLYD FAMILY OF SECRETION PROTEINS"/>
    <property type="match status" value="1"/>
</dbReference>
<dbReference type="GO" id="GO:1990281">
    <property type="term" value="C:efflux pump complex"/>
    <property type="evidence" value="ECO:0007669"/>
    <property type="project" value="TreeGrafter"/>
</dbReference>
<feature type="domain" description="Multidrug resistance protein MdtA-like barrel-sandwich hybrid" evidence="3">
    <location>
        <begin position="81"/>
        <end position="217"/>
    </location>
</feature>
<dbReference type="PANTHER" id="PTHR30469">
    <property type="entry name" value="MULTIDRUG RESISTANCE PROTEIN MDTA"/>
    <property type="match status" value="1"/>
</dbReference>
<dbReference type="Gene3D" id="2.40.50.100">
    <property type="match status" value="1"/>
</dbReference>
<evidence type="ECO:0000313" key="5">
    <source>
        <dbReference type="Proteomes" id="UP000237718"/>
    </source>
</evidence>